<evidence type="ECO:0000313" key="1">
    <source>
        <dbReference type="EMBL" id="PSJ40577.1"/>
    </source>
</evidence>
<dbReference type="Proteomes" id="UP000241167">
    <property type="component" value="Unassembled WGS sequence"/>
</dbReference>
<protein>
    <submittedName>
        <fullName evidence="1">Uncharacterized protein</fullName>
    </submittedName>
</protein>
<gene>
    <name evidence="1" type="ORF">C7I55_09630</name>
</gene>
<reference evidence="1 2" key="1">
    <citation type="submission" date="2018-03" db="EMBL/GenBank/DDBJ databases">
        <title>The draft genome of Sphingosinicella sp. GL-C-18.</title>
        <authorList>
            <person name="Liu L."/>
            <person name="Li L."/>
            <person name="Liang L."/>
            <person name="Zhang X."/>
            <person name="Wang T."/>
        </authorList>
    </citation>
    <scope>NUCLEOTIDE SEQUENCE [LARGE SCALE GENOMIC DNA]</scope>
    <source>
        <strain evidence="1 2">GL-C-18</strain>
    </source>
</reference>
<name>A0A2P7QRK3_9SPHN</name>
<dbReference type="AlphaFoldDB" id="A0A2P7QRK3"/>
<evidence type="ECO:0000313" key="2">
    <source>
        <dbReference type="Proteomes" id="UP000241167"/>
    </source>
</evidence>
<dbReference type="EMBL" id="PXYI01000003">
    <property type="protein sequence ID" value="PSJ40577.1"/>
    <property type="molecule type" value="Genomic_DNA"/>
</dbReference>
<proteinExistence type="predicted"/>
<comment type="caution">
    <text evidence="1">The sequence shown here is derived from an EMBL/GenBank/DDBJ whole genome shotgun (WGS) entry which is preliminary data.</text>
</comment>
<accession>A0A2P7QRK3</accession>
<keyword evidence="2" id="KW-1185">Reference proteome</keyword>
<sequence length="156" mass="16552">MGEGSIVENAMSGSGAHRLDAGMVIQMLVRVPASERWVSEGGRTAPAGEARPPQLSRARSFNKIATDTPDGCRTRATADLASAVLMDTENGRRRLEHSAATWYARADLIQRLDDSFAARQAAAAAMWAAGESPIAKGRRTAVQEPVLGGDAAHVRL</sequence>
<organism evidence="1 2">
    <name type="scientific">Allosphingosinicella deserti</name>
    <dbReference type="NCBI Taxonomy" id="2116704"/>
    <lineage>
        <taxon>Bacteria</taxon>
        <taxon>Pseudomonadati</taxon>
        <taxon>Pseudomonadota</taxon>
        <taxon>Alphaproteobacteria</taxon>
        <taxon>Sphingomonadales</taxon>
        <taxon>Sphingomonadaceae</taxon>
        <taxon>Allosphingosinicella</taxon>
    </lineage>
</organism>